<gene>
    <name evidence="4" type="primary">rplW</name>
    <name evidence="5" type="ORF">A2918_00310</name>
</gene>
<dbReference type="STRING" id="1802694.A2918_00310"/>
<dbReference type="InterPro" id="IPR012678">
    <property type="entry name" value="Ribosomal_uL23/eL15/eS24_sf"/>
</dbReference>
<evidence type="ECO:0000313" key="5">
    <source>
        <dbReference type="EMBL" id="OGN23539.1"/>
    </source>
</evidence>
<reference evidence="5 6" key="1">
    <citation type="journal article" date="2016" name="Nat. Commun.">
        <title>Thousands of microbial genomes shed light on interconnected biogeochemical processes in an aquifer system.</title>
        <authorList>
            <person name="Anantharaman K."/>
            <person name="Brown C.T."/>
            <person name="Hug L.A."/>
            <person name="Sharon I."/>
            <person name="Castelle C.J."/>
            <person name="Probst A.J."/>
            <person name="Thomas B.C."/>
            <person name="Singh A."/>
            <person name="Wilkins M.J."/>
            <person name="Karaoz U."/>
            <person name="Brodie E.L."/>
            <person name="Williams K.H."/>
            <person name="Hubbard S.S."/>
            <person name="Banfield J.F."/>
        </authorList>
    </citation>
    <scope>NUCLEOTIDE SEQUENCE [LARGE SCALE GENOMIC DNA]</scope>
</reference>
<dbReference type="HAMAP" id="MF_01369_B">
    <property type="entry name" value="Ribosomal_uL23_B"/>
    <property type="match status" value="1"/>
</dbReference>
<dbReference type="Proteomes" id="UP000178227">
    <property type="component" value="Unassembled WGS sequence"/>
</dbReference>
<organism evidence="5 6">
    <name type="scientific">Candidatus Yanofskybacteria bacterium RIFCSPLOWO2_01_FULL_42_49</name>
    <dbReference type="NCBI Taxonomy" id="1802694"/>
    <lineage>
        <taxon>Bacteria</taxon>
        <taxon>Candidatus Yanofskyibacteriota</taxon>
    </lineage>
</organism>
<dbReference type="InterPro" id="IPR013025">
    <property type="entry name" value="Ribosomal_uL23-like"/>
</dbReference>
<dbReference type="InterPro" id="IPR012677">
    <property type="entry name" value="Nucleotide-bd_a/b_plait_sf"/>
</dbReference>
<dbReference type="SUPFAM" id="SSF54189">
    <property type="entry name" value="Ribosomal proteins S24e, L23 and L15e"/>
    <property type="match status" value="1"/>
</dbReference>
<accession>A0A1F8GGG2</accession>
<dbReference type="GO" id="GO:0003735">
    <property type="term" value="F:structural constituent of ribosome"/>
    <property type="evidence" value="ECO:0007669"/>
    <property type="project" value="InterPro"/>
</dbReference>
<comment type="subunit">
    <text evidence="4">Part of the 50S ribosomal subunit. Contacts protein L29, and trigger factor when it is bound to the ribosome.</text>
</comment>
<keyword evidence="2 4" id="KW-0689">Ribosomal protein</keyword>
<dbReference type="Gene3D" id="3.30.70.330">
    <property type="match status" value="1"/>
</dbReference>
<keyword evidence="3 4" id="KW-0687">Ribonucleoprotein</keyword>
<dbReference type="GO" id="GO:0006412">
    <property type="term" value="P:translation"/>
    <property type="evidence" value="ECO:0007669"/>
    <property type="project" value="UniProtKB-UniRule"/>
</dbReference>
<keyword evidence="4" id="KW-0699">rRNA-binding</keyword>
<dbReference type="AlphaFoldDB" id="A0A1F8GGG2"/>
<dbReference type="GO" id="GO:1990904">
    <property type="term" value="C:ribonucleoprotein complex"/>
    <property type="evidence" value="ECO:0007669"/>
    <property type="project" value="UniProtKB-KW"/>
</dbReference>
<dbReference type="GO" id="GO:0005840">
    <property type="term" value="C:ribosome"/>
    <property type="evidence" value="ECO:0007669"/>
    <property type="project" value="UniProtKB-KW"/>
</dbReference>
<evidence type="ECO:0000256" key="1">
    <source>
        <dbReference type="ARBA" id="ARBA00006700"/>
    </source>
</evidence>
<proteinExistence type="inferred from homology"/>
<name>A0A1F8GGG2_9BACT</name>
<keyword evidence="4" id="KW-0694">RNA-binding</keyword>
<evidence type="ECO:0000256" key="4">
    <source>
        <dbReference type="HAMAP-Rule" id="MF_01369"/>
    </source>
</evidence>
<comment type="function">
    <text evidence="4">One of the early assembly proteins it binds 23S rRNA. One of the proteins that surrounds the polypeptide exit tunnel on the outside of the ribosome. Forms the main docking site for trigger factor binding to the ribosome.</text>
</comment>
<protein>
    <recommendedName>
        <fullName evidence="4">Large ribosomal subunit protein uL23</fullName>
    </recommendedName>
</protein>
<evidence type="ECO:0000256" key="3">
    <source>
        <dbReference type="ARBA" id="ARBA00023274"/>
    </source>
</evidence>
<comment type="caution">
    <text evidence="5">The sequence shown here is derived from an EMBL/GenBank/DDBJ whole genome shotgun (WGS) entry which is preliminary data.</text>
</comment>
<evidence type="ECO:0000313" key="6">
    <source>
        <dbReference type="Proteomes" id="UP000178227"/>
    </source>
</evidence>
<comment type="similarity">
    <text evidence="1 4">Belongs to the universal ribosomal protein uL23 family.</text>
</comment>
<sequence>MKGFYVSEKASVLNASNQYVFKVFDDTTKNEVKKQVEKSFGVKVKGVKMINLPKKKRSVGRHSGFKAGIKKAVVVLREGYAIDQAKA</sequence>
<dbReference type="EMBL" id="MGKI01000002">
    <property type="protein sequence ID" value="OGN23539.1"/>
    <property type="molecule type" value="Genomic_DNA"/>
</dbReference>
<evidence type="ECO:0000256" key="2">
    <source>
        <dbReference type="ARBA" id="ARBA00022980"/>
    </source>
</evidence>
<dbReference type="Pfam" id="PF00276">
    <property type="entry name" value="Ribosomal_L23"/>
    <property type="match status" value="1"/>
</dbReference>
<dbReference type="GO" id="GO:0019843">
    <property type="term" value="F:rRNA binding"/>
    <property type="evidence" value="ECO:0007669"/>
    <property type="project" value="UniProtKB-UniRule"/>
</dbReference>